<dbReference type="InterPro" id="IPR027368">
    <property type="entry name" value="MnmE_dom2"/>
</dbReference>
<proteinExistence type="predicted"/>
<dbReference type="SUPFAM" id="SSF52540">
    <property type="entry name" value="P-loop containing nucleoside triphosphate hydrolases"/>
    <property type="match status" value="1"/>
</dbReference>
<dbReference type="GO" id="GO:0002098">
    <property type="term" value="P:tRNA wobble uridine modification"/>
    <property type="evidence" value="ECO:0007669"/>
    <property type="project" value="TreeGrafter"/>
</dbReference>
<dbReference type="Proteomes" id="UP000318741">
    <property type="component" value="Chromosome"/>
</dbReference>
<dbReference type="EMBL" id="CP036265">
    <property type="protein sequence ID" value="QDT14932.1"/>
    <property type="molecule type" value="Genomic_DNA"/>
</dbReference>
<dbReference type="GO" id="GO:0030488">
    <property type="term" value="P:tRNA methylation"/>
    <property type="evidence" value="ECO:0007669"/>
    <property type="project" value="TreeGrafter"/>
</dbReference>
<dbReference type="KEGG" id="acaf:CA12_10120"/>
<evidence type="ECO:0000313" key="4">
    <source>
        <dbReference type="Proteomes" id="UP000318741"/>
    </source>
</evidence>
<dbReference type="EC" id="3.6.-.-" evidence="3"/>
<dbReference type="InterPro" id="IPR005225">
    <property type="entry name" value="Small_GTP-bd"/>
</dbReference>
<dbReference type="PANTHER" id="PTHR42714:SF2">
    <property type="entry name" value="TRNA MODIFICATION GTPASE GTPBP3, MITOCHONDRIAL"/>
    <property type="match status" value="1"/>
</dbReference>
<dbReference type="RefSeq" id="WP_165700561.1">
    <property type="nucleotide sequence ID" value="NZ_CP036265.1"/>
</dbReference>
<dbReference type="AlphaFoldDB" id="A0A517P6E4"/>
<protein>
    <submittedName>
        <fullName evidence="3">tRNA modification GTPase MnmE</fullName>
        <ecNumber evidence="3">3.6.-.-</ecNumber>
    </submittedName>
</protein>
<feature type="domain" description="GTP-binding protein TrmE N-terminal" evidence="2">
    <location>
        <begin position="7"/>
        <end position="101"/>
    </location>
</feature>
<dbReference type="InterPro" id="IPR018948">
    <property type="entry name" value="GTP-bd_TrmE_N"/>
</dbReference>
<dbReference type="InterPro" id="IPR031168">
    <property type="entry name" value="G_TrmE"/>
</dbReference>
<dbReference type="Gene3D" id="1.20.120.430">
    <property type="entry name" value="tRNA modification GTPase MnmE domain 2"/>
    <property type="match status" value="1"/>
</dbReference>
<sequence length="339" mass="35064">MSARPTAALLTPPGRGAVAVIRVVGPPTLCDAAFAAANGRPVSAQPLNRVAFGRWGRDESERRPGEELIVVRTAADETEIHGHGGRAAIDRIFADLAAAGVERVGWEEQEHARSGELPAELAAALAAAPTVRCAGVILDQISGTLARGLADPSQHAAMRERIEFGRHLTEPWLVVIAGPPNAGKSSLLNAIAGYGRALVSPIAGTTRDAVGATIAVDGWPVRLTDTAGLRETLDPLEAAGVAKARATLADADAVIQLADGSAAEEIAPLPPHRRTLRAWNKLDRPDVQPTPPGWLGVSAETGAGVPALLAALSQLLIPAPPPPGEPVPLTPRQATLILP</sequence>
<evidence type="ECO:0000259" key="2">
    <source>
        <dbReference type="Pfam" id="PF10396"/>
    </source>
</evidence>
<dbReference type="Gene3D" id="3.40.50.300">
    <property type="entry name" value="P-loop containing nucleotide triphosphate hydrolases"/>
    <property type="match status" value="1"/>
</dbReference>
<dbReference type="Pfam" id="PF01926">
    <property type="entry name" value="MMR_HSR1"/>
    <property type="match status" value="1"/>
</dbReference>
<keyword evidence="4" id="KW-1185">Reference proteome</keyword>
<evidence type="ECO:0000313" key="3">
    <source>
        <dbReference type="EMBL" id="QDT14932.1"/>
    </source>
</evidence>
<keyword evidence="3" id="KW-0378">Hydrolase</keyword>
<dbReference type="GO" id="GO:0016787">
    <property type="term" value="F:hydrolase activity"/>
    <property type="evidence" value="ECO:0007669"/>
    <property type="project" value="UniProtKB-KW"/>
</dbReference>
<dbReference type="Gene3D" id="3.30.1360.120">
    <property type="entry name" value="Probable tRNA modification gtpase trme, domain 1"/>
    <property type="match status" value="1"/>
</dbReference>
<dbReference type="SUPFAM" id="SSF103025">
    <property type="entry name" value="Folate-binding domain"/>
    <property type="match status" value="1"/>
</dbReference>
<feature type="domain" description="G" evidence="1">
    <location>
        <begin position="174"/>
        <end position="266"/>
    </location>
</feature>
<organism evidence="3 4">
    <name type="scientific">Alienimonas californiensis</name>
    <dbReference type="NCBI Taxonomy" id="2527989"/>
    <lineage>
        <taxon>Bacteria</taxon>
        <taxon>Pseudomonadati</taxon>
        <taxon>Planctomycetota</taxon>
        <taxon>Planctomycetia</taxon>
        <taxon>Planctomycetales</taxon>
        <taxon>Planctomycetaceae</taxon>
        <taxon>Alienimonas</taxon>
    </lineage>
</organism>
<dbReference type="CDD" id="cd04164">
    <property type="entry name" value="trmE"/>
    <property type="match status" value="1"/>
</dbReference>
<dbReference type="GO" id="GO:0005525">
    <property type="term" value="F:GTP binding"/>
    <property type="evidence" value="ECO:0007669"/>
    <property type="project" value="InterPro"/>
</dbReference>
<dbReference type="InterPro" id="IPR027417">
    <property type="entry name" value="P-loop_NTPase"/>
</dbReference>
<evidence type="ECO:0000259" key="1">
    <source>
        <dbReference type="Pfam" id="PF01926"/>
    </source>
</evidence>
<name>A0A517P6E4_9PLAN</name>
<reference evidence="3 4" key="1">
    <citation type="submission" date="2019-02" db="EMBL/GenBank/DDBJ databases">
        <title>Deep-cultivation of Planctomycetes and their phenomic and genomic characterization uncovers novel biology.</title>
        <authorList>
            <person name="Wiegand S."/>
            <person name="Jogler M."/>
            <person name="Boedeker C."/>
            <person name="Pinto D."/>
            <person name="Vollmers J."/>
            <person name="Rivas-Marin E."/>
            <person name="Kohn T."/>
            <person name="Peeters S.H."/>
            <person name="Heuer A."/>
            <person name="Rast P."/>
            <person name="Oberbeckmann S."/>
            <person name="Bunk B."/>
            <person name="Jeske O."/>
            <person name="Meyerdierks A."/>
            <person name="Storesund J.E."/>
            <person name="Kallscheuer N."/>
            <person name="Luecker S."/>
            <person name="Lage O.M."/>
            <person name="Pohl T."/>
            <person name="Merkel B.J."/>
            <person name="Hornburger P."/>
            <person name="Mueller R.-W."/>
            <person name="Bruemmer F."/>
            <person name="Labrenz M."/>
            <person name="Spormann A.M."/>
            <person name="Op den Camp H."/>
            <person name="Overmann J."/>
            <person name="Amann R."/>
            <person name="Jetten M.S.M."/>
            <person name="Mascher T."/>
            <person name="Medema M.H."/>
            <person name="Devos D.P."/>
            <person name="Kaster A.-K."/>
            <person name="Ovreas L."/>
            <person name="Rohde M."/>
            <person name="Galperin M.Y."/>
            <person name="Jogler C."/>
        </authorList>
    </citation>
    <scope>NUCLEOTIDE SEQUENCE [LARGE SCALE GENOMIC DNA]</scope>
    <source>
        <strain evidence="3 4">CA12</strain>
    </source>
</reference>
<dbReference type="PANTHER" id="PTHR42714">
    <property type="entry name" value="TRNA MODIFICATION GTPASE GTPBP3"/>
    <property type="match status" value="1"/>
</dbReference>
<dbReference type="Pfam" id="PF10396">
    <property type="entry name" value="TrmE_N"/>
    <property type="match status" value="1"/>
</dbReference>
<gene>
    <name evidence="3" type="primary">mnmE_2</name>
    <name evidence="3" type="ORF">CA12_10120</name>
</gene>
<dbReference type="NCBIfam" id="TIGR00231">
    <property type="entry name" value="small_GTP"/>
    <property type="match status" value="1"/>
</dbReference>
<dbReference type="InterPro" id="IPR006073">
    <property type="entry name" value="GTP-bd"/>
</dbReference>
<dbReference type="GO" id="GO:0005829">
    <property type="term" value="C:cytosol"/>
    <property type="evidence" value="ECO:0007669"/>
    <property type="project" value="TreeGrafter"/>
</dbReference>
<dbReference type="InterPro" id="IPR027266">
    <property type="entry name" value="TrmE/GcvT-like"/>
</dbReference>
<accession>A0A517P6E4</accession>